<dbReference type="AlphaFoldDB" id="A0A1D9P9R1"/>
<keyword evidence="1" id="KW-0812">Transmembrane</keyword>
<feature type="transmembrane region" description="Helical" evidence="1">
    <location>
        <begin position="292"/>
        <end position="310"/>
    </location>
</feature>
<organism evidence="2 3">
    <name type="scientific">Flavobacterium commune</name>
    <dbReference type="NCBI Taxonomy" id="1306519"/>
    <lineage>
        <taxon>Bacteria</taxon>
        <taxon>Pseudomonadati</taxon>
        <taxon>Bacteroidota</taxon>
        <taxon>Flavobacteriia</taxon>
        <taxon>Flavobacteriales</taxon>
        <taxon>Flavobacteriaceae</taxon>
        <taxon>Flavobacterium</taxon>
    </lineage>
</organism>
<feature type="transmembrane region" description="Helical" evidence="1">
    <location>
        <begin position="168"/>
        <end position="187"/>
    </location>
</feature>
<feature type="transmembrane region" description="Helical" evidence="1">
    <location>
        <begin position="262"/>
        <end position="280"/>
    </location>
</feature>
<feature type="transmembrane region" description="Helical" evidence="1">
    <location>
        <begin position="79"/>
        <end position="96"/>
    </location>
</feature>
<evidence type="ECO:0000313" key="3">
    <source>
        <dbReference type="Proteomes" id="UP000178198"/>
    </source>
</evidence>
<feature type="transmembrane region" description="Helical" evidence="1">
    <location>
        <begin position="6"/>
        <end position="38"/>
    </location>
</feature>
<dbReference type="STRING" id="1306519.BIW12_07580"/>
<protein>
    <submittedName>
        <fullName evidence="2">Uncharacterized protein</fullName>
    </submittedName>
</protein>
<keyword evidence="1" id="KW-0472">Membrane</keyword>
<evidence type="ECO:0000256" key="1">
    <source>
        <dbReference type="SAM" id="Phobius"/>
    </source>
</evidence>
<keyword evidence="3" id="KW-1185">Reference proteome</keyword>
<gene>
    <name evidence="2" type="ORF">BIW12_07580</name>
</gene>
<dbReference type="EMBL" id="CP017774">
    <property type="protein sequence ID" value="AOZ99313.1"/>
    <property type="molecule type" value="Genomic_DNA"/>
</dbReference>
<feature type="transmembrane region" description="Helical" evidence="1">
    <location>
        <begin position="132"/>
        <end position="156"/>
    </location>
</feature>
<name>A0A1D9P9R1_9FLAO</name>
<reference evidence="2 3" key="1">
    <citation type="submission" date="2016-10" db="EMBL/GenBank/DDBJ databases">
        <title>Complete Genome Sequence of Flavobacterium sp. PK15.</title>
        <authorList>
            <person name="Ekwe A."/>
            <person name="Kim S.B."/>
        </authorList>
    </citation>
    <scope>NUCLEOTIDE SEQUENCE [LARGE SCALE GENOMIC DNA]</scope>
    <source>
        <strain evidence="2 3">PK15</strain>
    </source>
</reference>
<keyword evidence="1" id="KW-1133">Transmembrane helix</keyword>
<feature type="transmembrane region" description="Helical" evidence="1">
    <location>
        <begin position="108"/>
        <end position="126"/>
    </location>
</feature>
<feature type="transmembrane region" description="Helical" evidence="1">
    <location>
        <begin position="207"/>
        <end position="232"/>
    </location>
</feature>
<accession>A0A1D9P9R1</accession>
<feature type="transmembrane region" description="Helical" evidence="1">
    <location>
        <begin position="50"/>
        <end position="67"/>
    </location>
</feature>
<sequence length="319" mass="37541">MLYVVIGVFVIPVILQVLYLLVTLNQWSFFPLILGLIFQGKRLYGTWRPLIENFVIALAGGFFVFIISHKGINNIGEKIYLITYAFLLCFILAFLAKFKKSRELIIPKLTEGITLLYSIAIIYWLVDFSKDYVYAKIVYVFFFIVFCISVFSIINAFTKIPLSKTNRFLLSLWSSIAMIVFALDYIIRVFKNGEISNAVSFQQEVYLFFQYFLLGVSAIYIAQNISMIFGFLPDKNEKSYRNSRRIKVLKKDHVERYSEEQVSVWYSLFCVVFSTSLFWMNYKCQFMNRQSIIWIVFVSFPILIHFYEYVKNYKGLNSK</sequence>
<dbReference type="KEGG" id="fcm:BIW12_07580"/>
<proteinExistence type="predicted"/>
<dbReference type="Proteomes" id="UP000178198">
    <property type="component" value="Chromosome"/>
</dbReference>
<evidence type="ECO:0000313" key="2">
    <source>
        <dbReference type="EMBL" id="AOZ99313.1"/>
    </source>
</evidence>